<evidence type="ECO:0000313" key="1">
    <source>
        <dbReference type="EMBL" id="CAG8828492.1"/>
    </source>
</evidence>
<proteinExistence type="predicted"/>
<reference evidence="1 2" key="1">
    <citation type="submission" date="2021-06" db="EMBL/GenBank/DDBJ databases">
        <authorList>
            <person name="Kallberg Y."/>
            <person name="Tangrot J."/>
            <person name="Rosling A."/>
        </authorList>
    </citation>
    <scope>NUCLEOTIDE SEQUENCE [LARGE SCALE GENOMIC DNA]</scope>
    <source>
        <strain evidence="1 2">120-4 pot B 10/14</strain>
    </source>
</reference>
<feature type="non-terminal residue" evidence="1">
    <location>
        <position position="40"/>
    </location>
</feature>
<evidence type="ECO:0000313" key="2">
    <source>
        <dbReference type="Proteomes" id="UP000789901"/>
    </source>
</evidence>
<gene>
    <name evidence="1" type="ORF">GMARGA_LOCUS29713</name>
</gene>
<accession>A0ABN7WDZ4</accession>
<organism evidence="1 2">
    <name type="scientific">Gigaspora margarita</name>
    <dbReference type="NCBI Taxonomy" id="4874"/>
    <lineage>
        <taxon>Eukaryota</taxon>
        <taxon>Fungi</taxon>
        <taxon>Fungi incertae sedis</taxon>
        <taxon>Mucoromycota</taxon>
        <taxon>Glomeromycotina</taxon>
        <taxon>Glomeromycetes</taxon>
        <taxon>Diversisporales</taxon>
        <taxon>Gigasporaceae</taxon>
        <taxon>Gigaspora</taxon>
    </lineage>
</organism>
<comment type="caution">
    <text evidence="1">The sequence shown here is derived from an EMBL/GenBank/DDBJ whole genome shotgun (WGS) entry which is preliminary data.</text>
</comment>
<feature type="non-terminal residue" evidence="1">
    <location>
        <position position="1"/>
    </location>
</feature>
<sequence length="40" mass="4500">SQNVIETDERSKKKRKGGMTLKIAEVEDGPMIIKADAQRQ</sequence>
<name>A0ABN7WDZ4_GIGMA</name>
<protein>
    <submittedName>
        <fullName evidence="1">46522_t:CDS:1</fullName>
    </submittedName>
</protein>
<dbReference type="EMBL" id="CAJVQB010040519">
    <property type="protein sequence ID" value="CAG8828492.1"/>
    <property type="molecule type" value="Genomic_DNA"/>
</dbReference>
<keyword evidence="2" id="KW-1185">Reference proteome</keyword>
<dbReference type="Proteomes" id="UP000789901">
    <property type="component" value="Unassembled WGS sequence"/>
</dbReference>